<feature type="transmembrane region" description="Helical" evidence="15">
    <location>
        <begin position="400"/>
        <end position="420"/>
    </location>
</feature>
<evidence type="ECO:0000256" key="14">
    <source>
        <dbReference type="RuleBase" id="RU361204"/>
    </source>
</evidence>
<comment type="subcellular location">
    <subcellularLocation>
        <location evidence="2">Membrane</location>
        <topology evidence="2">Multi-pass membrane protein</topology>
    </subcellularLocation>
</comment>
<evidence type="ECO:0000256" key="9">
    <source>
        <dbReference type="ARBA" id="ARBA00022898"/>
    </source>
</evidence>
<dbReference type="InterPro" id="IPR036052">
    <property type="entry name" value="TrpB-like_PALP_sf"/>
</dbReference>
<feature type="transmembrane region" description="Helical" evidence="15">
    <location>
        <begin position="426"/>
        <end position="448"/>
    </location>
</feature>
<organism evidence="17 18">
    <name type="scientific">Verticillium longisporum</name>
    <name type="common">Verticillium dahliae var. longisporum</name>
    <dbReference type="NCBI Taxonomy" id="100787"/>
    <lineage>
        <taxon>Eukaryota</taxon>
        <taxon>Fungi</taxon>
        <taxon>Dikarya</taxon>
        <taxon>Ascomycota</taxon>
        <taxon>Pezizomycotina</taxon>
        <taxon>Sordariomycetes</taxon>
        <taxon>Hypocreomycetidae</taxon>
        <taxon>Glomerellales</taxon>
        <taxon>Plectosphaerellaceae</taxon>
        <taxon>Verticillium</taxon>
    </lineage>
</organism>
<keyword evidence="11 15" id="KW-0472">Membrane</keyword>
<dbReference type="FunFam" id="3.40.50.1100:FF:000118">
    <property type="entry name" value="Related to CYS4-cystathionine beta-synthase"/>
    <property type="match status" value="1"/>
</dbReference>
<sequence length="1475" mass="159740">MSSPILHQGVGYGLIVGLSVLFAGFMIVITWSLKRYNSERQTSEMFTTAGRTLKSGLVASSVLSTWTWAATLLQSSGVAYRYGVSGPFWYAAGATVQIILFATLAIELKRKAPNAHTFLEVVRARYGPVTHFVFIVFCCFTNILVTAMLLTGGAAVIENLTGAPTAATVFIFPLGVVVYTLFGGIKATFITDYVNALVILVIIFIFAFVVYATNGILGSPGAVWDILQEISKERPISGNAGGSYLTMRSQGGAEFFVINIVGNFGTVFLDNGYYNKAISASPVDALPGYVMGGLSWFAVPWLTATTMGLAGLALERYDVWPTYPNRLTDAEVTAGLVLPNAAVALLGKGGAVATLLLAFMAIMSTYSSELIAISSIYSYDIYKTYINPAATGKQIMRMNYIGMTVFALFMGAFSTALYYIGISMGYLYVLMGVIISSAVIPATLTLLWDGQSWAAATFSPILGLICSLVGWLVTTQVTSGEITVATSGANTPMLVGNVIALLSPLVFIPLLTYMPPFKPQHYDWQSMLNIRQGSDEEDEALNAETAPHEHAVEDAAAAAAAAAEERAKLDKSAKIARWLCVGLTLAFLVLWPMPLFGTAYVFSRKFFTGWVVVGILWLFVSSGIVVFLPLFESRRTIARTSKSMFRDLMGLGRRGRGGAEVVVQGRHMAGDVTPPVSEGEMTEKADGKQLRIHDHFTLIDCSMSTTLLAMLRRATPRTLASIPRRSCVVLPQQWTRSINTFRPTSTVSCDAPTTRRDDSLRYVQDQRHLHPKNCHICLAEQTREQLAAMPIVRKGRGLYVMGTTCDACWAVLYEKAQQTQAETFARNEARKARSDAMLDAVRAIDALEAVPIRYASEKLARSSIGRRGNSLEWHRRYLVSSRLRTLLQIAKVRNRYQCNKLRVDAMDFEAWYPYAPERGAVPAARVAVTAQSATELIGNTPLVRLNKIPQSLGLECEVYAKVELFNTGGSVKDRIALRMIEEAEKSGRIKPGDTLIEPTSGNTGIGLALVGAIKGYKTIITLPEKMSAEKVSVLKALGATIIRTPTQAAWDAPESHIGVARRLQKEIPNAHILDQYANVDNPLAHEFGTAEEIWSQTGGNLTAVVAGAGTGGTITGIARGIRKHSKTVKIIAADPQGSILALPEALNSDHANEGYKVEGIGYDFIPDVLEREIVDKWYKTEDRESFQLARRLIAEEGLLVGGSSGSAMAAAIHAIRDLGLGKGDTVVVVLPDSIRSYLSKFADDDWLAANDLLPEVNGLAPQASQAGATSTTDAADVKKDPLGGETIRALRLKPVMSVVSTGPCAEAIEIMRDKGFDQLPVLSPPEQGGRLVGLVTLGNLLSYLSSGRATGTSPVSAVMFDFGRLDEVVTDPRQFGDQKAAAGQKKRQFVAITLDTPLTALQRFFEWNSAAVVTEAAAKGEKALSKPVAVVTKVDLLTWLVSKKLIESSTHTTSMGGVGRINRPRQMRWMKCMDG</sequence>
<evidence type="ECO:0000256" key="6">
    <source>
        <dbReference type="ARBA" id="ARBA00012041"/>
    </source>
</evidence>
<dbReference type="InterPro" id="IPR046342">
    <property type="entry name" value="CBS_dom_sf"/>
</dbReference>
<dbReference type="PROSITE" id="PS50283">
    <property type="entry name" value="NA_SOLUT_SYMP_3"/>
    <property type="match status" value="1"/>
</dbReference>
<dbReference type="InterPro" id="IPR000644">
    <property type="entry name" value="CBS_dom"/>
</dbReference>
<dbReference type="InterPro" id="IPR038377">
    <property type="entry name" value="Na/Glc_symporter_sf"/>
</dbReference>
<evidence type="ECO:0000256" key="12">
    <source>
        <dbReference type="ARBA" id="ARBA00047490"/>
    </source>
</evidence>
<dbReference type="GO" id="GO:0019343">
    <property type="term" value="P:cysteine biosynthetic process via cystathionine"/>
    <property type="evidence" value="ECO:0007669"/>
    <property type="project" value="UniProtKB-UniRule"/>
</dbReference>
<evidence type="ECO:0000313" key="17">
    <source>
        <dbReference type="EMBL" id="CRK44201.1"/>
    </source>
</evidence>
<accession>A0A0G4NC31</accession>
<dbReference type="Gene3D" id="3.10.580.10">
    <property type="entry name" value="CBS-domain"/>
    <property type="match status" value="1"/>
</dbReference>
<evidence type="ECO:0000256" key="7">
    <source>
        <dbReference type="ARBA" id="ARBA00022448"/>
    </source>
</evidence>
<dbReference type="Pfam" id="PF00571">
    <property type="entry name" value="CBS"/>
    <property type="match status" value="1"/>
</dbReference>
<dbReference type="CDD" id="cd01561">
    <property type="entry name" value="CBS_like"/>
    <property type="match status" value="1"/>
</dbReference>
<dbReference type="InterPro" id="IPR046353">
    <property type="entry name" value="CBS_C"/>
</dbReference>
<feature type="transmembrane region" description="Helical" evidence="15">
    <location>
        <begin position="129"/>
        <end position="157"/>
    </location>
</feature>
<dbReference type="GO" id="GO:0004122">
    <property type="term" value="F:cystathionine beta-synthase activity"/>
    <property type="evidence" value="ECO:0007669"/>
    <property type="project" value="UniProtKB-UniRule"/>
</dbReference>
<evidence type="ECO:0000256" key="4">
    <source>
        <dbReference type="ARBA" id="ARBA00006434"/>
    </source>
</evidence>
<dbReference type="SMART" id="SM00116">
    <property type="entry name" value="CBS"/>
    <property type="match status" value="1"/>
</dbReference>
<dbReference type="NCBIfam" id="TIGR00813">
    <property type="entry name" value="sss"/>
    <property type="match status" value="1"/>
</dbReference>
<evidence type="ECO:0000259" key="16">
    <source>
        <dbReference type="PROSITE" id="PS51371"/>
    </source>
</evidence>
<feature type="transmembrane region" description="Helical" evidence="15">
    <location>
        <begin position="88"/>
        <end position="108"/>
    </location>
</feature>
<evidence type="ECO:0000256" key="10">
    <source>
        <dbReference type="ARBA" id="ARBA00022989"/>
    </source>
</evidence>
<dbReference type="Gene3D" id="3.40.50.1100">
    <property type="match status" value="2"/>
</dbReference>
<dbReference type="FunFam" id="1.20.1730.10:FF:000006">
    <property type="entry name" value="Urea active transporter"/>
    <property type="match status" value="1"/>
</dbReference>
<dbReference type="PROSITE" id="PS51371">
    <property type="entry name" value="CBS"/>
    <property type="match status" value="1"/>
</dbReference>
<name>A0A0G4NC31_VERLO</name>
<dbReference type="GO" id="GO:0015489">
    <property type="term" value="F:putrescine transmembrane transporter activity"/>
    <property type="evidence" value="ECO:0007669"/>
    <property type="project" value="TreeGrafter"/>
</dbReference>
<reference evidence="18" key="1">
    <citation type="submission" date="2015-05" db="EMBL/GenBank/DDBJ databases">
        <authorList>
            <person name="Fogelqvist Johan"/>
        </authorList>
    </citation>
    <scope>NUCLEOTIDE SEQUENCE [LARGE SCALE GENOMIC DNA]</scope>
</reference>
<dbReference type="InterPro" id="IPR001734">
    <property type="entry name" value="Na/solute_symporter"/>
</dbReference>
<comment type="cofactor">
    <cofactor evidence="1 14">
        <name>pyridoxal 5'-phosphate</name>
        <dbReference type="ChEBI" id="CHEBI:597326"/>
    </cofactor>
</comment>
<comment type="similarity">
    <text evidence="4">Belongs to the sodium:solute symporter (SSF) (TC 2.A.21) family.</text>
</comment>
<dbReference type="GO" id="GO:0015606">
    <property type="term" value="F:spermidine transmembrane transporter activity"/>
    <property type="evidence" value="ECO:0007669"/>
    <property type="project" value="TreeGrafter"/>
</dbReference>
<protein>
    <recommendedName>
        <fullName evidence="6 14">Cystathionine beta-synthase</fullName>
        <ecNumber evidence="6 14">4.2.1.22</ecNumber>
    </recommendedName>
</protein>
<feature type="transmembrane region" description="Helical" evidence="15">
    <location>
        <begin position="286"/>
        <end position="314"/>
    </location>
</feature>
<dbReference type="Pfam" id="PF00474">
    <property type="entry name" value="SSF"/>
    <property type="match status" value="1"/>
</dbReference>
<evidence type="ECO:0000256" key="13">
    <source>
        <dbReference type="PROSITE-ProRule" id="PRU00703"/>
    </source>
</evidence>
<keyword evidence="13 14" id="KW-0129">CBS domain</keyword>
<gene>
    <name evidence="17" type="ORF">BN1723_000887</name>
</gene>
<keyword evidence="7" id="KW-0813">Transport</keyword>
<comment type="similarity">
    <text evidence="5 14">Belongs to the cysteine synthase/cystathionine beta-synthase family.</text>
</comment>
<dbReference type="InterPro" id="IPR005857">
    <property type="entry name" value="Cysta_beta_synth"/>
</dbReference>
<keyword evidence="10 15" id="KW-1133">Transmembrane helix</keyword>
<dbReference type="SUPFAM" id="SSF54631">
    <property type="entry name" value="CBS-domain pair"/>
    <property type="match status" value="1"/>
</dbReference>
<feature type="transmembrane region" description="Helical" evidence="15">
    <location>
        <begin position="12"/>
        <end position="33"/>
    </location>
</feature>
<keyword evidence="14" id="KW-0198">Cysteine biosynthesis</keyword>
<evidence type="ECO:0000256" key="2">
    <source>
        <dbReference type="ARBA" id="ARBA00004141"/>
    </source>
</evidence>
<keyword evidence="9 14" id="KW-0663">Pyridoxal phosphate</keyword>
<dbReference type="Gene3D" id="1.20.1730.10">
    <property type="entry name" value="Sodium/glucose cotransporter"/>
    <property type="match status" value="1"/>
</dbReference>
<dbReference type="SMR" id="A0A0G4NC31"/>
<evidence type="ECO:0000256" key="3">
    <source>
        <dbReference type="ARBA" id="ARBA00005003"/>
    </source>
</evidence>
<dbReference type="Proteomes" id="UP000045706">
    <property type="component" value="Unassembled WGS sequence"/>
</dbReference>
<dbReference type="FunFam" id="3.40.50.1100:FF:000003">
    <property type="entry name" value="Cystathionine beta-synthase"/>
    <property type="match status" value="1"/>
</dbReference>
<feature type="domain" description="CBS" evidence="16">
    <location>
        <begin position="1291"/>
        <end position="1350"/>
    </location>
</feature>
<dbReference type="CDD" id="cd04608">
    <property type="entry name" value="CBS_pair_CBS"/>
    <property type="match status" value="1"/>
</dbReference>
<dbReference type="GO" id="GO:0015204">
    <property type="term" value="F:urea transmembrane transporter activity"/>
    <property type="evidence" value="ECO:0007669"/>
    <property type="project" value="InterPro"/>
</dbReference>
<dbReference type="GO" id="GO:0005886">
    <property type="term" value="C:plasma membrane"/>
    <property type="evidence" value="ECO:0007669"/>
    <property type="project" value="TreeGrafter"/>
</dbReference>
<dbReference type="GO" id="GO:0005737">
    <property type="term" value="C:cytoplasm"/>
    <property type="evidence" value="ECO:0007669"/>
    <property type="project" value="InterPro"/>
</dbReference>
<keyword evidence="8 15" id="KW-0812">Transmembrane</keyword>
<dbReference type="PANTHER" id="PTHR46154">
    <property type="match status" value="1"/>
</dbReference>
<dbReference type="CDD" id="cd11476">
    <property type="entry name" value="SLC5sbd_DUR3"/>
    <property type="match status" value="1"/>
</dbReference>
<keyword evidence="14" id="KW-0456">Lyase</keyword>
<dbReference type="UniPathway" id="UPA00136"/>
<evidence type="ECO:0000256" key="1">
    <source>
        <dbReference type="ARBA" id="ARBA00001933"/>
    </source>
</evidence>
<dbReference type="Pfam" id="PF00291">
    <property type="entry name" value="PALP"/>
    <property type="match status" value="1"/>
</dbReference>
<evidence type="ECO:0000256" key="8">
    <source>
        <dbReference type="ARBA" id="ARBA00022692"/>
    </source>
</evidence>
<comment type="pathway">
    <text evidence="3">Amino-acid biosynthesis; L-cysteine biosynthesis; L-cysteine from L-homocysteine and L-serine: step 1/2.</text>
</comment>
<evidence type="ECO:0000256" key="11">
    <source>
        <dbReference type="ARBA" id="ARBA00023136"/>
    </source>
</evidence>
<keyword evidence="14" id="KW-0028">Amino-acid biosynthesis</keyword>
<comment type="catalytic activity">
    <reaction evidence="12 14">
        <text>L-homocysteine + L-serine = L,L-cystathionine + H2O</text>
        <dbReference type="Rhea" id="RHEA:10112"/>
        <dbReference type="ChEBI" id="CHEBI:15377"/>
        <dbReference type="ChEBI" id="CHEBI:33384"/>
        <dbReference type="ChEBI" id="CHEBI:58161"/>
        <dbReference type="ChEBI" id="CHEBI:58199"/>
        <dbReference type="EC" id="4.2.1.22"/>
    </reaction>
</comment>
<feature type="transmembrane region" description="Helical" evidence="15">
    <location>
        <begin position="194"/>
        <end position="213"/>
    </location>
</feature>
<proteinExistence type="inferred from homology"/>
<dbReference type="PANTHER" id="PTHR46154:SF4">
    <property type="entry name" value="UREA ACTIVE TRANSPORTER"/>
    <property type="match status" value="1"/>
</dbReference>
<dbReference type="InterPro" id="IPR001926">
    <property type="entry name" value="TrpB-like_PALP"/>
</dbReference>
<evidence type="ECO:0000256" key="15">
    <source>
        <dbReference type="SAM" id="Phobius"/>
    </source>
</evidence>
<feature type="transmembrane region" description="Helical" evidence="15">
    <location>
        <begin position="575"/>
        <end position="595"/>
    </location>
</feature>
<dbReference type="EC" id="4.2.1.22" evidence="6 14"/>
<dbReference type="SUPFAM" id="SSF53686">
    <property type="entry name" value="Tryptophan synthase beta subunit-like PLP-dependent enzymes"/>
    <property type="match status" value="1"/>
</dbReference>
<feature type="transmembrane region" description="Helical" evidence="15">
    <location>
        <begin position="607"/>
        <end position="631"/>
    </location>
</feature>
<feature type="transmembrane region" description="Helical" evidence="15">
    <location>
        <begin position="455"/>
        <end position="474"/>
    </location>
</feature>
<feature type="transmembrane region" description="Helical" evidence="15">
    <location>
        <begin position="494"/>
        <end position="514"/>
    </location>
</feature>
<dbReference type="EMBL" id="CVQI01033939">
    <property type="protein sequence ID" value="CRK44201.1"/>
    <property type="molecule type" value="Genomic_DNA"/>
</dbReference>
<evidence type="ECO:0000313" key="18">
    <source>
        <dbReference type="Proteomes" id="UP000045706"/>
    </source>
</evidence>
<feature type="transmembrane region" description="Helical" evidence="15">
    <location>
        <begin position="163"/>
        <end position="182"/>
    </location>
</feature>
<feature type="transmembrane region" description="Helical" evidence="15">
    <location>
        <begin position="53"/>
        <end position="73"/>
    </location>
</feature>
<dbReference type="InterPro" id="IPR031155">
    <property type="entry name" value="DUR"/>
</dbReference>
<dbReference type="NCBIfam" id="TIGR01137">
    <property type="entry name" value="cysta_beta"/>
    <property type="match status" value="1"/>
</dbReference>
<evidence type="ECO:0000256" key="5">
    <source>
        <dbReference type="ARBA" id="ARBA00007103"/>
    </source>
</evidence>
<dbReference type="GO" id="GO:0006535">
    <property type="term" value="P:cysteine biosynthetic process from serine"/>
    <property type="evidence" value="ECO:0007669"/>
    <property type="project" value="UniProtKB-UniRule"/>
</dbReference>